<comment type="catalytic activity">
    <reaction evidence="1">
        <text>All bonds known to be hydrolyzed by this endopeptidase have arginine in P1 and an acidic residue in P4. P6 is often occupied by an acidic residue or by a hydroxy-amino-acid residue, the phosphorylation of which enhances cleavage.</text>
        <dbReference type="EC" id="3.4.22.49"/>
    </reaction>
</comment>
<dbReference type="GO" id="GO:0006508">
    <property type="term" value="P:proteolysis"/>
    <property type="evidence" value="ECO:0007669"/>
    <property type="project" value="InterPro"/>
</dbReference>
<dbReference type="SUPFAM" id="SSF48452">
    <property type="entry name" value="TPR-like"/>
    <property type="match status" value="2"/>
</dbReference>
<dbReference type="OrthoDB" id="10255632at2759"/>
<dbReference type="GO" id="GO:0051307">
    <property type="term" value="P:meiotic chromosome separation"/>
    <property type="evidence" value="ECO:0007669"/>
    <property type="project" value="TreeGrafter"/>
</dbReference>
<dbReference type="PROSITE" id="PS51700">
    <property type="entry name" value="SEPARIN"/>
    <property type="match status" value="1"/>
</dbReference>
<keyword evidence="3" id="KW-0378">Hydrolase</keyword>
<name>A0A401GZ80_9APHY</name>
<feature type="region of interest" description="Disordered" evidence="5">
    <location>
        <begin position="898"/>
        <end position="943"/>
    </location>
</feature>
<evidence type="ECO:0000313" key="8">
    <source>
        <dbReference type="Proteomes" id="UP000287166"/>
    </source>
</evidence>
<dbReference type="GO" id="GO:0005737">
    <property type="term" value="C:cytoplasm"/>
    <property type="evidence" value="ECO:0007669"/>
    <property type="project" value="TreeGrafter"/>
</dbReference>
<dbReference type="InterPro" id="IPR011990">
    <property type="entry name" value="TPR-like_helical_dom_sf"/>
</dbReference>
<comment type="caution">
    <text evidence="7">The sequence shown here is derived from an EMBL/GenBank/DDBJ whole genome shotgun (WGS) entry which is preliminary data.</text>
</comment>
<dbReference type="InParanoid" id="A0A401GZ80"/>
<feature type="compositionally biased region" description="Polar residues" evidence="5">
    <location>
        <begin position="1175"/>
        <end position="1188"/>
    </location>
</feature>
<feature type="compositionally biased region" description="Acidic residues" evidence="5">
    <location>
        <begin position="1563"/>
        <end position="1573"/>
    </location>
</feature>
<dbReference type="STRING" id="139825.A0A401GZ80"/>
<dbReference type="PANTHER" id="PTHR12792">
    <property type="entry name" value="EXTRA SPINDLE POLES 1-RELATED"/>
    <property type="match status" value="1"/>
</dbReference>
<dbReference type="EC" id="3.4.22.49" evidence="2"/>
<dbReference type="GO" id="GO:0044732">
    <property type="term" value="C:mitotic spindle pole body"/>
    <property type="evidence" value="ECO:0007669"/>
    <property type="project" value="TreeGrafter"/>
</dbReference>
<feature type="region of interest" description="Disordered" evidence="5">
    <location>
        <begin position="1152"/>
        <end position="1188"/>
    </location>
</feature>
<dbReference type="GeneID" id="38784377"/>
<dbReference type="PANTHER" id="PTHR12792:SF0">
    <property type="entry name" value="SEPARIN"/>
    <property type="match status" value="1"/>
</dbReference>
<dbReference type="GO" id="GO:0072686">
    <property type="term" value="C:mitotic spindle"/>
    <property type="evidence" value="ECO:0007669"/>
    <property type="project" value="TreeGrafter"/>
</dbReference>
<proteinExistence type="predicted"/>
<dbReference type="RefSeq" id="XP_027618373.1">
    <property type="nucleotide sequence ID" value="XM_027762572.1"/>
</dbReference>
<feature type="region of interest" description="Disordered" evidence="5">
    <location>
        <begin position="1"/>
        <end position="20"/>
    </location>
</feature>
<organism evidence="7 8">
    <name type="scientific">Sparassis crispa</name>
    <dbReference type="NCBI Taxonomy" id="139825"/>
    <lineage>
        <taxon>Eukaryota</taxon>
        <taxon>Fungi</taxon>
        <taxon>Dikarya</taxon>
        <taxon>Basidiomycota</taxon>
        <taxon>Agaricomycotina</taxon>
        <taxon>Agaricomycetes</taxon>
        <taxon>Polyporales</taxon>
        <taxon>Sparassidaceae</taxon>
        <taxon>Sparassis</taxon>
    </lineage>
</organism>
<feature type="compositionally biased region" description="Low complexity" evidence="5">
    <location>
        <begin position="1159"/>
        <end position="1168"/>
    </location>
</feature>
<dbReference type="GO" id="GO:0005634">
    <property type="term" value="C:nucleus"/>
    <property type="evidence" value="ECO:0007669"/>
    <property type="project" value="InterPro"/>
</dbReference>
<keyword evidence="4" id="KW-0159">Chromosome partition</keyword>
<dbReference type="InterPro" id="IPR019734">
    <property type="entry name" value="TPR_rpt"/>
</dbReference>
<dbReference type="SMART" id="SM00028">
    <property type="entry name" value="TPR"/>
    <property type="match status" value="6"/>
</dbReference>
<evidence type="ECO:0000256" key="4">
    <source>
        <dbReference type="ARBA" id="ARBA00022829"/>
    </source>
</evidence>
<gene>
    <name evidence="7" type="ORF">SCP_1101360</name>
</gene>
<evidence type="ECO:0000256" key="5">
    <source>
        <dbReference type="SAM" id="MobiDB-lite"/>
    </source>
</evidence>
<dbReference type="FunCoup" id="A0A401GZ80">
    <property type="interactions" value="76"/>
</dbReference>
<accession>A0A401GZ80</accession>
<dbReference type="GO" id="GO:0004197">
    <property type="term" value="F:cysteine-type endopeptidase activity"/>
    <property type="evidence" value="ECO:0007669"/>
    <property type="project" value="InterPro"/>
</dbReference>
<protein>
    <recommendedName>
        <fullName evidence="2">separase</fullName>
        <ecNumber evidence="2">3.4.22.49</ecNumber>
    </recommendedName>
</protein>
<feature type="region of interest" description="Disordered" evidence="5">
    <location>
        <begin position="1559"/>
        <end position="1578"/>
    </location>
</feature>
<evidence type="ECO:0000313" key="7">
    <source>
        <dbReference type="EMBL" id="GBE87460.1"/>
    </source>
</evidence>
<evidence type="ECO:0000259" key="6">
    <source>
        <dbReference type="PROSITE" id="PS51700"/>
    </source>
</evidence>
<reference evidence="7 8" key="1">
    <citation type="journal article" date="2018" name="Sci. Rep.">
        <title>Genome sequence of the cauliflower mushroom Sparassis crispa (Hanabiratake) and its association with beneficial usage.</title>
        <authorList>
            <person name="Kiyama R."/>
            <person name="Furutani Y."/>
            <person name="Kawaguchi K."/>
            <person name="Nakanishi T."/>
        </authorList>
    </citation>
    <scope>NUCLEOTIDE SEQUENCE [LARGE SCALE GENOMIC DNA]</scope>
</reference>
<evidence type="ECO:0000256" key="3">
    <source>
        <dbReference type="ARBA" id="ARBA00022801"/>
    </source>
</evidence>
<evidence type="ECO:0000256" key="2">
    <source>
        <dbReference type="ARBA" id="ARBA00012489"/>
    </source>
</evidence>
<dbReference type="InterPro" id="IPR030397">
    <property type="entry name" value="SEPARIN_core_dom"/>
</dbReference>
<dbReference type="Gene3D" id="1.25.40.10">
    <property type="entry name" value="Tetratricopeptide repeat domain"/>
    <property type="match status" value="1"/>
</dbReference>
<keyword evidence="8" id="KW-1185">Reference proteome</keyword>
<dbReference type="Pfam" id="PF03568">
    <property type="entry name" value="Separin_C"/>
    <property type="match status" value="1"/>
</dbReference>
<sequence>MPAPARTRIPRTTAKPKTETANDLATALSTKLTISNAKRKGKASLSAVEVNADTIATELATKLIISKPKGRAKASLLSVEDRRTNAMRAVNAASRNLSTIIDSGWKAKQKGRSESSVAGYASAAKKGLETLRELSPREVDIERAASAVVGKLVSLEMYDTAISILADMRNALIALYYADYQLSSKPLQFCAVYLPLVETEIPELILTLISTYLLHSIAVYCQPKFDLAALADVLDSSPTLLAWTTQLTRLPEKQHDSVLTRSYTAIATCASSPGIAPRTAYRLRTYALLCLAHTRPSIIVSNTFWDQAVKFAAALVAGERGGEEDSQCEVAEHVLQSYERVVAAVQGRPDKTTFMSGTGFVAFCEYWIACAKEAGDMKALDRINGMIGGSEPAQAGREKFIVDGTKICATLAQALTVFDKWDDCASDRASRLHDTETAITRCGLFLSKRNDTDEKRTADKVRRALERLRRSAIKVLESSSPTEVQNSAKSVLENIIGVLAEAVHETHTLSTDTVTPALDTLFVLARTSMCVSNPDTYAYAFGCLARASMLVSGLSNNASSADAMGSCANYVRCVSGAFHHLAGVLYQASRYSHTVRFLNEGCVLGSRALEMYREARRGGSDARKQEDAWTQLEDQLYRRWELLGVCQAKTGDRKLAFDAFVMSIKTFPFSQPSFVQAVRTTPSGVFDTSSSLKQIASVLDRATYMGACDLFLEPDKLSTKVWLAETALSGGEGAQTWNCVIGTLLERQIESLESSRWKAGVRAMIDVLLRHALEVYSPTERPVRRARVLLKCLEHAYYAPAEGSASIAGLSPTEIAAEALELLSREDPSSDSGLVQYRTQYLATTHLYMALHTHRIAGENHAHVVVTNAEQAWQVLKKMISNVPRQSLAKIQSPRVIAAPKKKPAARAGASTRGGPTRTRIAKASARHNPPVTPKPRHALNDHPVNTALVTPPKPAVNHHKSAAVFDDFPKFFSLLVTTSHLVGLLGHVLVKIQLLNTARRLSEQHKGATSDEFIMASLELAHEYVKLGRARKAASVYNQALASVRSGEASPEVRVMFLLRYAEALAAAGNVLKSASAYCEALALSEDLAVDEKGMSTAQRVRLRVAVLERAAVAASIFSVMQYSRDDANTSLDGLLQSLRLWNRAIDTMARLHPTPPSKSTTEPSNPFEVAEPSRSSEQVAPRRSFQQRSSMDAVEWRIADGLMDTLLSLAQGYFTRGSPREAQYFAEQAYDLANSLKAPAMISRALARKGEILLHLGQLEEAHSALIQAADLVTDVAGTDAADVHRLRGHYNQLNAHHQDAQELYERSLAMLDELGKLFSAYDGVMSGARKSLGVSPRSPRNQSGQDALAPALLAVILRQQIGLLHDTGSEYKTLLERFASLPPTTETKAEHSALMAKLTLDDVYSRFRADMFLSSLAESAITIPMGMSTHRAITLTPATQDILGTLTTAEKMFWSDLVSISHRGNVPHVRSAAISLALIRTLQTSLGKGGTDAAVLAARLIDASTSITLHREMLEAVQHKFRDPLSFDDLRWPVVTPNGSPLPPPVQVRVRRHRGSLSFDDSDEEPDGSTDESSLQDYWKEVQKKYQSAIFDAPSMSAPRVRLLPANWTVVNITVTEDKSTMFVTRQRASQSPLIFCLPLKGRRENQDDEHLAFDDAIGELKEIIRLSDEGTKGAANIKKDDKSARAAWWADRTALDKRLQELLDNIEFCWLGAFKTILSQSMNMTPDDIATLRTRLDKVFERSLVLQDKKQKTRVRLDDALTECFAELPPHCRDEELEDLVYFVLDLYQFHGVPVAIAEVDVDQVCVDLRSALEEQVARLRSRGPAGATGHNDAHTFLVLDKNVQGIPWESLPVLRGKSVSRIPSMEFLLDRTELARRQTSPEAWKGDEAKVDRAVVDPRKTYYVLNPSGDLKNTEARFSPWLRGMKAVGWNGVVGRAPSEQQLVDALTRNDLVIYFGHGGAEQYVRSHKIRHLPRCAATMLWGCSSGALKEMGDFDRVGTPYNYMLAGCPTLVANLWDVTDRDIDKFSQAVFDSLRLIPSEVNRWRPNETVDAGSARDGVSAVTAVAKARECCKLKYLTGAAPVVYGIPFYL</sequence>
<dbReference type="EMBL" id="BFAD01000011">
    <property type="protein sequence ID" value="GBE87460.1"/>
    <property type="molecule type" value="Genomic_DNA"/>
</dbReference>
<feature type="domain" description="Peptidase C50" evidence="6">
    <location>
        <begin position="1903"/>
        <end position="2000"/>
    </location>
</feature>
<dbReference type="InterPro" id="IPR005314">
    <property type="entry name" value="Peptidase_C50"/>
</dbReference>
<dbReference type="Proteomes" id="UP000287166">
    <property type="component" value="Unassembled WGS sequence"/>
</dbReference>
<evidence type="ECO:0000256" key="1">
    <source>
        <dbReference type="ARBA" id="ARBA00000451"/>
    </source>
</evidence>